<proteinExistence type="inferred from homology"/>
<gene>
    <name evidence="15" type="ORF">GO606_10400</name>
</gene>
<feature type="domain" description="HAMP" evidence="14">
    <location>
        <begin position="219"/>
        <end position="271"/>
    </location>
</feature>
<keyword evidence="3" id="KW-0488">Methylation</keyword>
<organism evidence="15 16">
    <name type="scientific">Aromatoleum anaerobium</name>
    <dbReference type="NCBI Taxonomy" id="182180"/>
    <lineage>
        <taxon>Bacteria</taxon>
        <taxon>Pseudomonadati</taxon>
        <taxon>Pseudomonadota</taxon>
        <taxon>Betaproteobacteria</taxon>
        <taxon>Rhodocyclales</taxon>
        <taxon>Rhodocyclaceae</taxon>
        <taxon>Aromatoleum</taxon>
    </lineage>
</organism>
<evidence type="ECO:0000256" key="7">
    <source>
        <dbReference type="ARBA" id="ARBA00023136"/>
    </source>
</evidence>
<evidence type="ECO:0000256" key="9">
    <source>
        <dbReference type="ARBA" id="ARBA00029447"/>
    </source>
</evidence>
<reference evidence="15" key="1">
    <citation type="submission" date="2019-12" db="EMBL/GenBank/DDBJ databases">
        <title>Comparative genomics gives insights into the taxonomy of the Azoarcus-Aromatoleum group and reveals separate origins of nif in the plant-associated Azoarcus and non-plant-associated Aromatoleum sub-groups.</title>
        <authorList>
            <person name="Lafos M."/>
            <person name="Maluk M."/>
            <person name="Batista M."/>
            <person name="Junghare M."/>
            <person name="Carmona M."/>
            <person name="Faoro H."/>
            <person name="Cruz L.M."/>
            <person name="Battistoni F."/>
            <person name="De Souza E."/>
            <person name="Pedrosa F."/>
            <person name="Chen W.-M."/>
            <person name="Poole P.S."/>
            <person name="Dixon R.A."/>
            <person name="James E.K."/>
        </authorList>
    </citation>
    <scope>NUCLEOTIDE SEQUENCE</scope>
    <source>
        <strain evidence="15">LuFRes1</strain>
    </source>
</reference>
<dbReference type="CDD" id="cd06225">
    <property type="entry name" value="HAMP"/>
    <property type="match status" value="1"/>
</dbReference>
<dbReference type="Gene3D" id="1.10.287.950">
    <property type="entry name" value="Methyl-accepting chemotaxis protein"/>
    <property type="match status" value="1"/>
</dbReference>
<evidence type="ECO:0000256" key="5">
    <source>
        <dbReference type="ARBA" id="ARBA00022692"/>
    </source>
</evidence>
<feature type="domain" description="Methyl-accepting transducer" evidence="13">
    <location>
        <begin position="276"/>
        <end position="512"/>
    </location>
</feature>
<keyword evidence="11" id="KW-0175">Coiled coil</keyword>
<evidence type="ECO:0000256" key="1">
    <source>
        <dbReference type="ARBA" id="ARBA00004651"/>
    </source>
</evidence>
<dbReference type="PANTHER" id="PTHR32089:SF112">
    <property type="entry name" value="LYSOZYME-LIKE PROTEIN-RELATED"/>
    <property type="match status" value="1"/>
</dbReference>
<dbReference type="EMBL" id="WTVG01000025">
    <property type="protein sequence ID" value="NMG25130.1"/>
    <property type="molecule type" value="Genomic_DNA"/>
</dbReference>
<comment type="subcellular location">
    <subcellularLocation>
        <location evidence="1">Cell membrane</location>
        <topology evidence="1">Multi-pass membrane protein</topology>
    </subcellularLocation>
</comment>
<name>A0ABX1PNY2_9RHOO</name>
<evidence type="ECO:0000259" key="13">
    <source>
        <dbReference type="PROSITE" id="PS50111"/>
    </source>
</evidence>
<keyword evidence="7 12" id="KW-0472">Membrane</keyword>
<sequence length="549" mass="58794">MNRITIAQRLWLWALLATSLFFAAVGLGWHGLYEARESLRTTHEVRFATLQRLDVIQKTLHANRRLVLLAFQLDPEGSLASAHSQSLQYYLDAIDRNTAETGRLWAEYSNRIADAEERTLATAFDESYRVWLEELDAVTATLRIGRFHLSYMTSFVAAGESAGEAASRAIEELYAHQARATAADYRAAETRYRMTISVYLALAVIGVLLGSLTAFSTLRRLRNAFRVASNTTKSIAAGDLSQTVPILGCDELGQLLAEVSVMRDNLHRLVDDLRRQVEQLGAKANDLNAVAANASSVASEQAEAVRGMSTAAAGLTRSIDQVESHVSASLRITAEAAGHSGESAAYIHSLAEEFRSVAEIVMHTAERVRETEAFSKQIGSIVHVIREVAEQTNLLALNAAIEAARAGDQGRGFAVVADEVRKLAERTSNATTEITTTIGNIQAGSRAAFSGMEAAVARVQDGAVLAGKAGESVAGIRAGTERVIRAVGDIGGVLNEQAAATREIARRVDGVSEGTSELSASAAHCAASAAGLDALAKTLDMLSARFRLA</sequence>
<dbReference type="Proteomes" id="UP000615989">
    <property type="component" value="Unassembled WGS sequence"/>
</dbReference>
<evidence type="ECO:0000259" key="14">
    <source>
        <dbReference type="PROSITE" id="PS50885"/>
    </source>
</evidence>
<feature type="coiled-coil region" evidence="11">
    <location>
        <begin position="263"/>
        <end position="290"/>
    </location>
</feature>
<dbReference type="CDD" id="cd11386">
    <property type="entry name" value="MCP_signal"/>
    <property type="match status" value="1"/>
</dbReference>
<evidence type="ECO:0000256" key="3">
    <source>
        <dbReference type="ARBA" id="ARBA00022481"/>
    </source>
</evidence>
<evidence type="ECO:0000256" key="6">
    <source>
        <dbReference type="ARBA" id="ARBA00022989"/>
    </source>
</evidence>
<evidence type="ECO:0000256" key="12">
    <source>
        <dbReference type="SAM" id="Phobius"/>
    </source>
</evidence>
<evidence type="ECO:0000256" key="4">
    <source>
        <dbReference type="ARBA" id="ARBA00022500"/>
    </source>
</evidence>
<evidence type="ECO:0000313" key="16">
    <source>
        <dbReference type="Proteomes" id="UP000615989"/>
    </source>
</evidence>
<keyword evidence="8 10" id="KW-0807">Transducer</keyword>
<evidence type="ECO:0000256" key="10">
    <source>
        <dbReference type="PROSITE-ProRule" id="PRU00284"/>
    </source>
</evidence>
<dbReference type="Pfam" id="PF00672">
    <property type="entry name" value="HAMP"/>
    <property type="match status" value="1"/>
</dbReference>
<feature type="transmembrane region" description="Helical" evidence="12">
    <location>
        <begin position="196"/>
        <end position="218"/>
    </location>
</feature>
<keyword evidence="4" id="KW-0145">Chemotaxis</keyword>
<dbReference type="InterPro" id="IPR003122">
    <property type="entry name" value="Tar_rcpt_lig-bd"/>
</dbReference>
<dbReference type="InterPro" id="IPR004089">
    <property type="entry name" value="MCPsignal_dom"/>
</dbReference>
<keyword evidence="16" id="KW-1185">Reference proteome</keyword>
<dbReference type="Pfam" id="PF02203">
    <property type="entry name" value="TarH"/>
    <property type="match status" value="1"/>
</dbReference>
<evidence type="ECO:0000256" key="8">
    <source>
        <dbReference type="ARBA" id="ARBA00023224"/>
    </source>
</evidence>
<dbReference type="PROSITE" id="PS50111">
    <property type="entry name" value="CHEMOTAXIS_TRANSDUC_2"/>
    <property type="match status" value="1"/>
</dbReference>
<evidence type="ECO:0000256" key="11">
    <source>
        <dbReference type="SAM" id="Coils"/>
    </source>
</evidence>
<accession>A0ABX1PNY2</accession>
<keyword evidence="6 12" id="KW-1133">Transmembrane helix</keyword>
<dbReference type="PROSITE" id="PS50885">
    <property type="entry name" value="HAMP"/>
    <property type="match status" value="1"/>
</dbReference>
<evidence type="ECO:0000256" key="2">
    <source>
        <dbReference type="ARBA" id="ARBA00022475"/>
    </source>
</evidence>
<dbReference type="SMART" id="SM00283">
    <property type="entry name" value="MA"/>
    <property type="match status" value="1"/>
</dbReference>
<dbReference type="Pfam" id="PF00015">
    <property type="entry name" value="MCPsignal"/>
    <property type="match status" value="1"/>
</dbReference>
<keyword evidence="5 12" id="KW-0812">Transmembrane</keyword>
<evidence type="ECO:0000313" key="15">
    <source>
        <dbReference type="EMBL" id="NMG25130.1"/>
    </source>
</evidence>
<comment type="similarity">
    <text evidence="9">Belongs to the methyl-accepting chemotaxis (MCP) protein family.</text>
</comment>
<dbReference type="PANTHER" id="PTHR32089">
    <property type="entry name" value="METHYL-ACCEPTING CHEMOTAXIS PROTEIN MCPB"/>
    <property type="match status" value="1"/>
</dbReference>
<keyword evidence="2" id="KW-1003">Cell membrane</keyword>
<dbReference type="SMART" id="SM00304">
    <property type="entry name" value="HAMP"/>
    <property type="match status" value="1"/>
</dbReference>
<dbReference type="InterPro" id="IPR003660">
    <property type="entry name" value="HAMP_dom"/>
</dbReference>
<protein>
    <submittedName>
        <fullName evidence="15">HAMP domain-containing protein</fullName>
    </submittedName>
</protein>
<comment type="caution">
    <text evidence="15">The sequence shown here is derived from an EMBL/GenBank/DDBJ whole genome shotgun (WGS) entry which is preliminary data.</text>
</comment>
<dbReference type="SUPFAM" id="SSF58104">
    <property type="entry name" value="Methyl-accepting chemotaxis protein (MCP) signaling domain"/>
    <property type="match status" value="1"/>
</dbReference>